<reference evidence="1" key="1">
    <citation type="submission" date="2018-02" db="EMBL/GenBank/DDBJ databases">
        <title>The genomes of Aspergillus section Nigri reveals drivers in fungal speciation.</title>
        <authorList>
            <consortium name="DOE Joint Genome Institute"/>
            <person name="Vesth T.C."/>
            <person name="Nybo J."/>
            <person name="Theobald S."/>
            <person name="Brandl J."/>
            <person name="Frisvad J.C."/>
            <person name="Nielsen K.F."/>
            <person name="Lyhne E.K."/>
            <person name="Kogle M.E."/>
            <person name="Kuo A."/>
            <person name="Riley R."/>
            <person name="Clum A."/>
            <person name="Nolan M."/>
            <person name="Lipzen A."/>
            <person name="Salamov A."/>
            <person name="Henrissat B."/>
            <person name="Wiebenga A."/>
            <person name="De vries R.P."/>
            <person name="Grigoriev I.V."/>
            <person name="Mortensen U.H."/>
            <person name="Andersen M.R."/>
            <person name="Baker S.E."/>
        </authorList>
    </citation>
    <scope>NUCLEOTIDE SEQUENCE</scope>
    <source>
        <strain evidence="1">CBS 121060</strain>
    </source>
</reference>
<proteinExistence type="predicted"/>
<organism evidence="1 2">
    <name type="scientific">Aspergillus aculeatinus CBS 121060</name>
    <dbReference type="NCBI Taxonomy" id="1448322"/>
    <lineage>
        <taxon>Eukaryota</taxon>
        <taxon>Fungi</taxon>
        <taxon>Dikarya</taxon>
        <taxon>Ascomycota</taxon>
        <taxon>Pezizomycotina</taxon>
        <taxon>Eurotiomycetes</taxon>
        <taxon>Eurotiomycetidae</taxon>
        <taxon>Eurotiales</taxon>
        <taxon>Aspergillaceae</taxon>
        <taxon>Aspergillus</taxon>
        <taxon>Aspergillus subgen. Circumdati</taxon>
    </lineage>
</organism>
<name>A0ACD1H1Y8_9EURO</name>
<gene>
    <name evidence="1" type="ORF">BO66DRAFT_441040</name>
</gene>
<accession>A0ACD1H1Y8</accession>
<keyword evidence="2" id="KW-1185">Reference proteome</keyword>
<sequence length="455" mass="50392">MSLCQSLAIIHPNTVTWPGDDEFVAEKEDYFSRQQSDLCPICSYRPFNETQLSYAVTCAREHPLCPIAIKSGGHASFAGASNTAKGIVQVGAGNRWSNVYKELEKVNLTVAGGRTGSLGVGGFTLGGGISYFSGLYGLACDNVGNYRVVLANGSLVDANLETHPDLYWALRGGGSNFAIVTRFDMCGIPLTYMWGGLRNYTKEWISTIVNIYVELGLRSPSEPSTSQITTLFYRDDEYTATVHLTNTNSEPSPLLVDTGLAKVPYTSDTYAVTRHSQLAQDLTDGQPDGLRQTYWTATYLLDRALAHFIHQVFEEETTALGPLDGLEARCIMQTFAKNILRPMTSNGGNALPIAGGNQPVMILNPAFRWQQASDDLKVMQANQNLFVRVKHYARERGLDVEFLYMPYASGFQNVFATYGQRNLDRLREVSRTYDPDGFFQRQTPGYFKLNGRVGF</sequence>
<dbReference type="EMBL" id="KZ824973">
    <property type="protein sequence ID" value="RAH67585.1"/>
    <property type="molecule type" value="Genomic_DNA"/>
</dbReference>
<evidence type="ECO:0000313" key="2">
    <source>
        <dbReference type="Proteomes" id="UP000249661"/>
    </source>
</evidence>
<evidence type="ECO:0000313" key="1">
    <source>
        <dbReference type="EMBL" id="RAH67585.1"/>
    </source>
</evidence>
<protein>
    <submittedName>
        <fullName evidence="1">FAD-binding domain-containing protein</fullName>
    </submittedName>
</protein>
<dbReference type="Proteomes" id="UP000249661">
    <property type="component" value="Unassembled WGS sequence"/>
</dbReference>